<evidence type="ECO:0000256" key="1">
    <source>
        <dbReference type="ARBA" id="ARBA00010617"/>
    </source>
</evidence>
<evidence type="ECO:0000256" key="2">
    <source>
        <dbReference type="ARBA" id="ARBA00022617"/>
    </source>
</evidence>
<comment type="cofactor">
    <cofactor evidence="9">
        <name>heme</name>
        <dbReference type="ChEBI" id="CHEBI:30413"/>
    </cofactor>
</comment>
<dbReference type="OrthoDB" id="1470350at2759"/>
<evidence type="ECO:0000256" key="11">
    <source>
        <dbReference type="SAM" id="SignalP"/>
    </source>
</evidence>
<feature type="chain" id="PRO_5035941245" description="Cytochrome P450 99A2" evidence="11">
    <location>
        <begin position="25"/>
        <end position="515"/>
    </location>
</feature>
<keyword evidence="6 10" id="KW-0560">Oxidoreductase</keyword>
<dbReference type="RefSeq" id="XP_048553210.1">
    <property type="nucleotide sequence ID" value="XM_048697253.1"/>
</dbReference>
<dbReference type="InterPro" id="IPR002401">
    <property type="entry name" value="Cyt_P450_E_grp-I"/>
</dbReference>
<dbReference type="FunFam" id="1.10.630.10:FF:000043">
    <property type="entry name" value="Cytochrome P450 99A2"/>
    <property type="match status" value="1"/>
</dbReference>
<comment type="similarity">
    <text evidence="1 10">Belongs to the cytochrome P450 family.</text>
</comment>
<dbReference type="Gene3D" id="1.10.630.10">
    <property type="entry name" value="Cytochrome P450"/>
    <property type="match status" value="1"/>
</dbReference>
<dbReference type="InterPro" id="IPR017972">
    <property type="entry name" value="Cyt_P450_CS"/>
</dbReference>
<feature type="binding site" description="axial binding residue" evidence="9">
    <location>
        <position position="450"/>
    </location>
    <ligand>
        <name>heme</name>
        <dbReference type="ChEBI" id="CHEBI:30413"/>
    </ligand>
    <ligandPart>
        <name>Fe</name>
        <dbReference type="ChEBI" id="CHEBI:18248"/>
    </ligandPart>
</feature>
<evidence type="ECO:0008006" key="14">
    <source>
        <dbReference type="Google" id="ProtNLM"/>
    </source>
</evidence>
<evidence type="ECO:0000256" key="6">
    <source>
        <dbReference type="ARBA" id="ARBA00023002"/>
    </source>
</evidence>
<dbReference type="PROSITE" id="PS00086">
    <property type="entry name" value="CYTOCHROME_P450"/>
    <property type="match status" value="1"/>
</dbReference>
<dbReference type="PANTHER" id="PTHR47955:SF8">
    <property type="entry name" value="CYTOCHROME P450 71D11-LIKE"/>
    <property type="match status" value="1"/>
</dbReference>
<evidence type="ECO:0000256" key="9">
    <source>
        <dbReference type="PIRSR" id="PIRSR602401-1"/>
    </source>
</evidence>
<dbReference type="PRINTS" id="PR00385">
    <property type="entry name" value="P450"/>
</dbReference>
<accession>A0A8R7PJE4</accession>
<dbReference type="EnsemblPlants" id="TuG1812G0200004809.01.T01">
    <property type="protein sequence ID" value="TuG1812G0200004809.01.T01"/>
    <property type="gene ID" value="TuG1812G0200004809.01"/>
</dbReference>
<gene>
    <name evidence="12" type="primary">LOC125533928</name>
</gene>
<dbReference type="GO" id="GO:0005506">
    <property type="term" value="F:iron ion binding"/>
    <property type="evidence" value="ECO:0007669"/>
    <property type="project" value="InterPro"/>
</dbReference>
<organism evidence="12 13">
    <name type="scientific">Triticum urartu</name>
    <name type="common">Red wild einkorn</name>
    <name type="synonym">Crithodium urartu</name>
    <dbReference type="NCBI Taxonomy" id="4572"/>
    <lineage>
        <taxon>Eukaryota</taxon>
        <taxon>Viridiplantae</taxon>
        <taxon>Streptophyta</taxon>
        <taxon>Embryophyta</taxon>
        <taxon>Tracheophyta</taxon>
        <taxon>Spermatophyta</taxon>
        <taxon>Magnoliopsida</taxon>
        <taxon>Liliopsida</taxon>
        <taxon>Poales</taxon>
        <taxon>Poaceae</taxon>
        <taxon>BOP clade</taxon>
        <taxon>Pooideae</taxon>
        <taxon>Triticodae</taxon>
        <taxon>Triticeae</taxon>
        <taxon>Triticinae</taxon>
        <taxon>Triticum</taxon>
    </lineage>
</organism>
<dbReference type="PRINTS" id="PR00463">
    <property type="entry name" value="EP450I"/>
</dbReference>
<keyword evidence="11" id="KW-0732">Signal</keyword>
<evidence type="ECO:0000256" key="3">
    <source>
        <dbReference type="ARBA" id="ARBA00022692"/>
    </source>
</evidence>
<dbReference type="CDD" id="cd11072">
    <property type="entry name" value="CYP71-like"/>
    <property type="match status" value="1"/>
</dbReference>
<evidence type="ECO:0000313" key="13">
    <source>
        <dbReference type="Proteomes" id="UP000015106"/>
    </source>
</evidence>
<proteinExistence type="inferred from homology"/>
<keyword evidence="5" id="KW-0472">Membrane</keyword>
<dbReference type="Pfam" id="PF00067">
    <property type="entry name" value="p450"/>
    <property type="match status" value="1"/>
</dbReference>
<evidence type="ECO:0000256" key="4">
    <source>
        <dbReference type="ARBA" id="ARBA00022723"/>
    </source>
</evidence>
<keyword evidence="8 10" id="KW-0503">Monooxygenase</keyword>
<reference evidence="12" key="2">
    <citation type="submission" date="2018-03" db="EMBL/GenBank/DDBJ databases">
        <title>The Triticum urartu genome reveals the dynamic nature of wheat genome evolution.</title>
        <authorList>
            <person name="Ling H."/>
            <person name="Ma B."/>
            <person name="Shi X."/>
            <person name="Liu H."/>
            <person name="Dong L."/>
            <person name="Sun H."/>
            <person name="Cao Y."/>
            <person name="Gao Q."/>
            <person name="Zheng S."/>
            <person name="Li Y."/>
            <person name="Yu Y."/>
            <person name="Du H."/>
            <person name="Qi M."/>
            <person name="Li Y."/>
            <person name="Yu H."/>
            <person name="Cui Y."/>
            <person name="Wang N."/>
            <person name="Chen C."/>
            <person name="Wu H."/>
            <person name="Zhao Y."/>
            <person name="Zhang J."/>
            <person name="Li Y."/>
            <person name="Zhou W."/>
            <person name="Zhang B."/>
            <person name="Hu W."/>
            <person name="Eijk M."/>
            <person name="Tang J."/>
            <person name="Witsenboer H."/>
            <person name="Zhao S."/>
            <person name="Li Z."/>
            <person name="Zhang A."/>
            <person name="Wang D."/>
            <person name="Liang C."/>
        </authorList>
    </citation>
    <scope>NUCLEOTIDE SEQUENCE [LARGE SCALE GENOMIC DNA]</scope>
    <source>
        <strain evidence="12">cv. G1812</strain>
    </source>
</reference>
<dbReference type="Gramene" id="TuG1812G0200004809.01.T01">
    <property type="protein sequence ID" value="TuG1812G0200004809.01.T01"/>
    <property type="gene ID" value="TuG1812G0200004809.01"/>
</dbReference>
<keyword evidence="13" id="KW-1185">Reference proteome</keyword>
<evidence type="ECO:0000313" key="12">
    <source>
        <dbReference type="EnsemblPlants" id="TuG1812G0200004809.01.T01"/>
    </source>
</evidence>
<dbReference type="Proteomes" id="UP000015106">
    <property type="component" value="Chromosome 2"/>
</dbReference>
<protein>
    <recommendedName>
        <fullName evidence="14">Cytochrome P450 99A2</fullName>
    </recommendedName>
</protein>
<dbReference type="InterPro" id="IPR036396">
    <property type="entry name" value="Cyt_P450_sf"/>
</dbReference>
<dbReference type="InterPro" id="IPR001128">
    <property type="entry name" value="Cyt_P450"/>
</dbReference>
<sequence>MELSAATLLSLSLVSLIVLFSLLGRKPTPSSRKRQPPGPRRLPFIGSLLHLLTETPQVALRDLARKHGPVMYLRLGQVDTVVISSPAAAEEVLRDDNLNFASRPSLLSTEIVCYGNTDIAFAPYGAYWRTLRRLCVAELLSARKVRQFAHIRDSEALSLVSKIRAAAAGGSGEPFNIGKLLVSCANTITAKATFGDGCDAELQERFLSAIRVVLDTSGGFCIGDLFPSLRFVDVVTGLQRRLRRARGQLDDVFDRIIAGCEARRQEKKTAATTGDDDLLSVMLRIKEEGQLEFPIGTTNIKAIIVDLFTAGTETTSSTVEWIMSELMRNPMVMAKTQAEVRQTLDNKVPEDHEGHMDKLEYTKMVIKEGMRLHPVVPLLLPRVCRETCNIGGFEVSKGSRIMVNAWAIARSPENWNDANEFRPERFEDNTVDYNGTQFIYIPFGSGRRMCPGGAFGLVVLEILLARLLYYFDWSFPDGIKPDELDMDMIVGSTTRRRNQLHLVATPYNVPTENRG</sequence>
<reference evidence="12" key="3">
    <citation type="submission" date="2022-06" db="UniProtKB">
        <authorList>
            <consortium name="EnsemblPlants"/>
        </authorList>
    </citation>
    <scope>IDENTIFICATION</scope>
</reference>
<dbReference type="AlphaFoldDB" id="A0A8R7PJE4"/>
<evidence type="ECO:0000256" key="8">
    <source>
        <dbReference type="ARBA" id="ARBA00023033"/>
    </source>
</evidence>
<dbReference type="GO" id="GO:0004497">
    <property type="term" value="F:monooxygenase activity"/>
    <property type="evidence" value="ECO:0007669"/>
    <property type="project" value="UniProtKB-KW"/>
</dbReference>
<dbReference type="GO" id="GO:0016705">
    <property type="term" value="F:oxidoreductase activity, acting on paired donors, with incorporation or reduction of molecular oxygen"/>
    <property type="evidence" value="ECO:0007669"/>
    <property type="project" value="InterPro"/>
</dbReference>
<reference evidence="13" key="1">
    <citation type="journal article" date="2013" name="Nature">
        <title>Draft genome of the wheat A-genome progenitor Triticum urartu.</title>
        <authorList>
            <person name="Ling H.Q."/>
            <person name="Zhao S."/>
            <person name="Liu D."/>
            <person name="Wang J."/>
            <person name="Sun H."/>
            <person name="Zhang C."/>
            <person name="Fan H."/>
            <person name="Li D."/>
            <person name="Dong L."/>
            <person name="Tao Y."/>
            <person name="Gao C."/>
            <person name="Wu H."/>
            <person name="Li Y."/>
            <person name="Cui Y."/>
            <person name="Guo X."/>
            <person name="Zheng S."/>
            <person name="Wang B."/>
            <person name="Yu K."/>
            <person name="Liang Q."/>
            <person name="Yang W."/>
            <person name="Lou X."/>
            <person name="Chen J."/>
            <person name="Feng M."/>
            <person name="Jian J."/>
            <person name="Zhang X."/>
            <person name="Luo G."/>
            <person name="Jiang Y."/>
            <person name="Liu J."/>
            <person name="Wang Z."/>
            <person name="Sha Y."/>
            <person name="Zhang B."/>
            <person name="Wu H."/>
            <person name="Tang D."/>
            <person name="Shen Q."/>
            <person name="Xue P."/>
            <person name="Zou S."/>
            <person name="Wang X."/>
            <person name="Liu X."/>
            <person name="Wang F."/>
            <person name="Yang Y."/>
            <person name="An X."/>
            <person name="Dong Z."/>
            <person name="Zhang K."/>
            <person name="Zhang X."/>
            <person name="Luo M.C."/>
            <person name="Dvorak J."/>
            <person name="Tong Y."/>
            <person name="Wang J."/>
            <person name="Yang H."/>
            <person name="Li Z."/>
            <person name="Wang D."/>
            <person name="Zhang A."/>
            <person name="Wang J."/>
        </authorList>
    </citation>
    <scope>NUCLEOTIDE SEQUENCE</scope>
    <source>
        <strain evidence="13">cv. G1812</strain>
    </source>
</reference>
<keyword evidence="4 9" id="KW-0479">Metal-binding</keyword>
<feature type="signal peptide" evidence="11">
    <location>
        <begin position="1"/>
        <end position="24"/>
    </location>
</feature>
<evidence type="ECO:0000256" key="10">
    <source>
        <dbReference type="RuleBase" id="RU000461"/>
    </source>
</evidence>
<keyword evidence="2 9" id="KW-0349">Heme</keyword>
<evidence type="ECO:0000256" key="5">
    <source>
        <dbReference type="ARBA" id="ARBA00022989"/>
    </source>
</evidence>
<dbReference type="KEGG" id="tua:125533928"/>
<keyword evidence="3" id="KW-0812">Transmembrane</keyword>
<name>A0A8R7PJE4_TRIUA</name>
<dbReference type="GeneID" id="125533928"/>
<evidence type="ECO:0000256" key="7">
    <source>
        <dbReference type="ARBA" id="ARBA00023004"/>
    </source>
</evidence>
<keyword evidence="7 9" id="KW-0408">Iron</keyword>
<dbReference type="SUPFAM" id="SSF48264">
    <property type="entry name" value="Cytochrome P450"/>
    <property type="match status" value="1"/>
</dbReference>
<dbReference type="PANTHER" id="PTHR47955">
    <property type="entry name" value="CYTOCHROME P450 FAMILY 71 PROTEIN"/>
    <property type="match status" value="1"/>
</dbReference>
<dbReference type="GO" id="GO:0020037">
    <property type="term" value="F:heme binding"/>
    <property type="evidence" value="ECO:0007669"/>
    <property type="project" value="InterPro"/>
</dbReference>
<keyword evidence="5" id="KW-1133">Transmembrane helix</keyword>